<gene>
    <name evidence="4" type="ORF">HOLleu_40254</name>
</gene>
<sequence length="593" mass="68125">MSGRFHHRSHSLPTDTPHSIRTYSLPSNNRRPVRSYQQAPEFDAMEFVEYIKTPKLDGVTLYQPFCPPVEGTLCITGHHLILSSRKTNTEELWLLHSMVDSLEKKFVGSIGHLTLFCKNFKIIQLDIPSMEECLNIASSIEQLSSLQSLKMTYPFFYRSTFEKLEDGWLAFQPESELTRLKSDNWRLSYVNENYEVCPTYPRAVVAPKIVDDDVLRKAAAFRSGGRFPILSYLHKRHETVILRSSQPMTGGNSKRCKEDEKLLNAALAVGRRGYIIDTRSYSTAMAAKSKGGGFEIESHYPQWRRVHKPLEKYNTLQESLTKLIEACKDSNRSTDKWLSRLSSCGWLGHVKEVLNVACLVAQCVDREKSSVLVHGTDGFDVTPQITSLAQVILDPDCRTIRGFEALIEREWIQGGHPFASRCAQSVFYNGKTKYVGPVFLLFLDCVWQIHQQFSCSFEFNEDFLYMIFENTYASQFGTFLCNNEAEREKLQLSQRTVSLWTYINRPNVLQKYFNPLFKANQDVIWPAVAPQSLTLWENTYLRWDIDPAPRSAVWGAIVDIMREDKDCRLKVNDLRKELADLQKEALEKGLIGE</sequence>
<dbReference type="GO" id="GO:0046856">
    <property type="term" value="P:phosphatidylinositol dephosphorylation"/>
    <property type="evidence" value="ECO:0007669"/>
    <property type="project" value="TreeGrafter"/>
</dbReference>
<feature type="compositionally biased region" description="Basic residues" evidence="2">
    <location>
        <begin position="1"/>
        <end position="10"/>
    </location>
</feature>
<evidence type="ECO:0000313" key="4">
    <source>
        <dbReference type="EMBL" id="KAJ8020617.1"/>
    </source>
</evidence>
<dbReference type="PROSITE" id="PS51339">
    <property type="entry name" value="PPASE_MYOTUBULARIN"/>
    <property type="match status" value="1"/>
</dbReference>
<dbReference type="Pfam" id="PF21098">
    <property type="entry name" value="PH-GRAM_MTMR6-like"/>
    <property type="match status" value="1"/>
</dbReference>
<feature type="domain" description="Myotubularin phosphatase" evidence="3">
    <location>
        <begin position="167"/>
        <end position="540"/>
    </location>
</feature>
<dbReference type="InterPro" id="IPR010569">
    <property type="entry name" value="Myotubularin-like_Pase_dom"/>
</dbReference>
<feature type="region of interest" description="Disordered" evidence="2">
    <location>
        <begin position="1"/>
        <end position="35"/>
    </location>
</feature>
<comment type="similarity">
    <text evidence="1">Belongs to the protein-tyrosine phosphatase family. Non-receptor class myotubularin subfamily.</text>
</comment>
<evidence type="ECO:0000259" key="3">
    <source>
        <dbReference type="PROSITE" id="PS51339"/>
    </source>
</evidence>
<dbReference type="InterPro" id="IPR029021">
    <property type="entry name" value="Prot-tyrosine_phosphatase-like"/>
</dbReference>
<dbReference type="InterPro" id="IPR011993">
    <property type="entry name" value="PH-like_dom_sf"/>
</dbReference>
<dbReference type="GO" id="GO:0005737">
    <property type="term" value="C:cytoplasm"/>
    <property type="evidence" value="ECO:0007669"/>
    <property type="project" value="TreeGrafter"/>
</dbReference>
<evidence type="ECO:0000256" key="1">
    <source>
        <dbReference type="ARBA" id="ARBA00007471"/>
    </source>
</evidence>
<dbReference type="CDD" id="cd14536">
    <property type="entry name" value="PTP-MTMR9"/>
    <property type="match status" value="1"/>
</dbReference>
<dbReference type="GO" id="GO:0010507">
    <property type="term" value="P:negative regulation of autophagy"/>
    <property type="evidence" value="ECO:0007669"/>
    <property type="project" value="TreeGrafter"/>
</dbReference>
<keyword evidence="5" id="KW-1185">Reference proteome</keyword>
<name>A0A9Q0YD69_HOLLE</name>
<proteinExistence type="inferred from homology"/>
<evidence type="ECO:0000313" key="5">
    <source>
        <dbReference type="Proteomes" id="UP001152320"/>
    </source>
</evidence>
<feature type="compositionally biased region" description="Polar residues" evidence="2">
    <location>
        <begin position="11"/>
        <end position="35"/>
    </location>
</feature>
<dbReference type="PANTHER" id="PTHR10807:SF73">
    <property type="entry name" value="LD06050P"/>
    <property type="match status" value="1"/>
</dbReference>
<protein>
    <submittedName>
        <fullName evidence="4">Myotubularin-related protein 9</fullName>
    </submittedName>
</protein>
<dbReference type="InterPro" id="IPR030564">
    <property type="entry name" value="Myotubularin"/>
</dbReference>
<dbReference type="CDD" id="cd13211">
    <property type="entry name" value="PH-GRAM_MTMR9"/>
    <property type="match status" value="1"/>
</dbReference>
<organism evidence="4 5">
    <name type="scientific">Holothuria leucospilota</name>
    <name type="common">Black long sea cucumber</name>
    <name type="synonym">Mertensiothuria leucospilota</name>
    <dbReference type="NCBI Taxonomy" id="206669"/>
    <lineage>
        <taxon>Eukaryota</taxon>
        <taxon>Metazoa</taxon>
        <taxon>Echinodermata</taxon>
        <taxon>Eleutherozoa</taxon>
        <taxon>Echinozoa</taxon>
        <taxon>Holothuroidea</taxon>
        <taxon>Aspidochirotacea</taxon>
        <taxon>Aspidochirotida</taxon>
        <taxon>Holothuriidae</taxon>
        <taxon>Holothuria</taxon>
    </lineage>
</organism>
<dbReference type="SUPFAM" id="SSF50729">
    <property type="entry name" value="PH domain-like"/>
    <property type="match status" value="1"/>
</dbReference>
<dbReference type="Gene3D" id="2.30.29.30">
    <property type="entry name" value="Pleckstrin-homology domain (PH domain)/Phosphotyrosine-binding domain (PTB)"/>
    <property type="match status" value="1"/>
</dbReference>
<dbReference type="OrthoDB" id="271628at2759"/>
<accession>A0A9Q0YD69</accession>
<evidence type="ECO:0000256" key="2">
    <source>
        <dbReference type="SAM" id="MobiDB-lite"/>
    </source>
</evidence>
<comment type="caution">
    <text evidence="4">The sequence shown here is derived from an EMBL/GenBank/DDBJ whole genome shotgun (WGS) entry which is preliminary data.</text>
</comment>
<dbReference type="Pfam" id="PF06602">
    <property type="entry name" value="Myotub-related"/>
    <property type="match status" value="1"/>
</dbReference>
<dbReference type="AlphaFoldDB" id="A0A9Q0YD69"/>
<dbReference type="Proteomes" id="UP001152320">
    <property type="component" value="Chromosome 22"/>
</dbReference>
<dbReference type="SUPFAM" id="SSF52799">
    <property type="entry name" value="(Phosphotyrosine protein) phosphatases II"/>
    <property type="match status" value="1"/>
</dbReference>
<reference evidence="4" key="1">
    <citation type="submission" date="2021-10" db="EMBL/GenBank/DDBJ databases">
        <title>Tropical sea cucumber genome reveals ecological adaptation and Cuvierian tubules defense mechanism.</title>
        <authorList>
            <person name="Chen T."/>
        </authorList>
    </citation>
    <scope>NUCLEOTIDE SEQUENCE</scope>
    <source>
        <strain evidence="4">Nanhai2018</strain>
        <tissue evidence="4">Muscle</tissue>
    </source>
</reference>
<dbReference type="EMBL" id="JAIZAY010000022">
    <property type="protein sequence ID" value="KAJ8020617.1"/>
    <property type="molecule type" value="Genomic_DNA"/>
</dbReference>
<dbReference type="InterPro" id="IPR048994">
    <property type="entry name" value="PH-GRAM_MTMR6-9"/>
</dbReference>
<dbReference type="PANTHER" id="PTHR10807">
    <property type="entry name" value="MYOTUBULARIN-RELATED"/>
    <property type="match status" value="1"/>
</dbReference>
<dbReference type="GO" id="GO:0019903">
    <property type="term" value="F:protein phosphatase binding"/>
    <property type="evidence" value="ECO:0007669"/>
    <property type="project" value="TreeGrafter"/>
</dbReference>